<sequence length="197" mass="22848">MFNKKKSSTSKLESNGIRLYPMILNWSTLLILRSPPNQSIKPSNTDEIVDELRNKECNEAACGERLELTIENLNSSEMSIKNSKIHKEKLREAFSDNPRKALNNFIWEKELLRTNCFSEENHKIFMNLLQDKDDIKKVIESRELDSAADPDGLDYAVFKMIPQTAASFIKELIKNINVQGRVLRSWKESKMTHIYNI</sequence>
<evidence type="ECO:0000313" key="2">
    <source>
        <dbReference type="EMBL" id="KAK8888464.1"/>
    </source>
</evidence>
<comment type="caution">
    <text evidence="1">The sequence shown here is derived from an EMBL/GenBank/DDBJ whole genome shotgun (WGS) entry which is preliminary data.</text>
</comment>
<evidence type="ECO:0000313" key="1">
    <source>
        <dbReference type="EMBL" id="KAK8835065.1"/>
    </source>
</evidence>
<dbReference type="EMBL" id="JAPFFF010000006">
    <property type="protein sequence ID" value="KAK8888464.1"/>
    <property type="molecule type" value="Genomic_DNA"/>
</dbReference>
<name>A0ABR2GM93_9EUKA</name>
<evidence type="ECO:0000313" key="3">
    <source>
        <dbReference type="Proteomes" id="UP001470230"/>
    </source>
</evidence>
<protein>
    <submittedName>
        <fullName evidence="1">Uncharacterized protein</fullName>
    </submittedName>
</protein>
<dbReference type="EMBL" id="JAPFFF010000244">
    <property type="protein sequence ID" value="KAK8835065.1"/>
    <property type="molecule type" value="Genomic_DNA"/>
</dbReference>
<organism evidence="1 3">
    <name type="scientific">Tritrichomonas musculus</name>
    <dbReference type="NCBI Taxonomy" id="1915356"/>
    <lineage>
        <taxon>Eukaryota</taxon>
        <taxon>Metamonada</taxon>
        <taxon>Parabasalia</taxon>
        <taxon>Tritrichomonadida</taxon>
        <taxon>Tritrichomonadidae</taxon>
        <taxon>Tritrichomonas</taxon>
    </lineage>
</organism>
<dbReference type="Proteomes" id="UP001470230">
    <property type="component" value="Unassembled WGS sequence"/>
</dbReference>
<proteinExistence type="predicted"/>
<accession>A0ABR2GM93</accession>
<reference evidence="1 3" key="1">
    <citation type="submission" date="2024-04" db="EMBL/GenBank/DDBJ databases">
        <title>Tritrichomonas musculus Genome.</title>
        <authorList>
            <person name="Alves-Ferreira E."/>
            <person name="Grigg M."/>
            <person name="Lorenzi H."/>
            <person name="Galac M."/>
        </authorList>
    </citation>
    <scope>NUCLEOTIDE SEQUENCE [LARGE SCALE GENOMIC DNA]</scope>
    <source>
        <strain evidence="1 3">EAF2021</strain>
    </source>
</reference>
<gene>
    <name evidence="1" type="ORF">M9Y10_019405</name>
    <name evidence="2" type="ORF">M9Y10_039542</name>
</gene>
<keyword evidence="3" id="KW-1185">Reference proteome</keyword>